<keyword evidence="2" id="KW-1185">Reference proteome</keyword>
<accession>A0ABY7M0T2</accession>
<dbReference type="EMBL" id="CP115156">
    <property type="protein sequence ID" value="WBL31335.1"/>
    <property type="molecule type" value="Genomic_DNA"/>
</dbReference>
<name>A0ABY7M0T2_9MOLU</name>
<gene>
    <name evidence="1" type="ORF">O7R10_01855</name>
</gene>
<evidence type="ECO:0000313" key="1">
    <source>
        <dbReference type="EMBL" id="WBL31335.1"/>
    </source>
</evidence>
<reference evidence="1" key="1">
    <citation type="submission" date="2022-12" db="EMBL/GenBank/DDBJ databases">
        <title>Genomic Characterization of Candidatus Phytoplasma sacchari in China.</title>
        <authorList>
            <person name="Zhang R.-Y."/>
        </authorList>
    </citation>
    <scope>NUCLEOTIDE SEQUENCE [LARGE SCALE GENOMIC DNA]</scope>
    <source>
        <strain evidence="1">SCWL1</strain>
    </source>
</reference>
<sequence>MKLLEVIFDINNNPILFFLNQEIVYFPKKNPKLVKEIIIIDPENQIKHQWFFYQNQVLRSYRQHSLKHQKVINEKIFYASGQLKRYTEYDVVNGGFLYTADYDPEGGLNKKIGAFHVEK</sequence>
<organism evidence="1 2">
    <name type="scientific">Candidatus Phytoplasma sacchari</name>
    <dbReference type="NCBI Taxonomy" id="2609813"/>
    <lineage>
        <taxon>Bacteria</taxon>
        <taxon>Bacillati</taxon>
        <taxon>Mycoplasmatota</taxon>
        <taxon>Mollicutes</taxon>
        <taxon>Acholeplasmatales</taxon>
        <taxon>Acholeplasmataceae</taxon>
        <taxon>Candidatus Phytoplasma</taxon>
        <taxon>16SrXI (Rice yellow dwarf group)</taxon>
    </lineage>
</organism>
<proteinExistence type="predicted"/>
<evidence type="ECO:0000313" key="2">
    <source>
        <dbReference type="Proteomes" id="UP001210120"/>
    </source>
</evidence>
<dbReference type="Proteomes" id="UP001210120">
    <property type="component" value="Chromosome"/>
</dbReference>
<protein>
    <submittedName>
        <fullName evidence="1">Uncharacterized protein</fullName>
    </submittedName>
</protein>